<dbReference type="SUPFAM" id="SSF53474">
    <property type="entry name" value="alpha/beta-Hydrolases"/>
    <property type="match status" value="1"/>
</dbReference>
<keyword evidence="3" id="KW-0378">Hydrolase</keyword>
<sequence>MPVRVKPYAEPLYAGTGTAGVLLSHGFTGSPASIRPWATYLAERGFRVAVPRLPGHGTTWTDLDRTGWPDWFAALERDFLRLREECEVVVVGGQSMGGCLALRLAQVYGDEVDGIVLVNPALRGNDPRLPALPVLRHFLASVPAIGGDIHKPGDHEGAYERTPLTALHSLTRLWRTVAADLPSVRAPMLVFRSPQDHVVDGSSLRLLRARVGSHEIEEHSLPDSYHVATLDYDAPTIFTETAGFVERLCRTLTGRSSSGQPTGRPPAGPPPAGPDLAARNDSGR</sequence>
<dbReference type="EC" id="3.1.1.1" evidence="3"/>
<gene>
    <name evidence="3" type="ORF">FHR37_001492</name>
</gene>
<comment type="caution">
    <text evidence="3">The sequence shown here is derived from an EMBL/GenBank/DDBJ whole genome shotgun (WGS) entry which is preliminary data.</text>
</comment>
<evidence type="ECO:0000313" key="4">
    <source>
        <dbReference type="Proteomes" id="UP000533017"/>
    </source>
</evidence>
<dbReference type="RefSeq" id="WP_237768913.1">
    <property type="nucleotide sequence ID" value="NZ_FOOI01000010.1"/>
</dbReference>
<dbReference type="InterPro" id="IPR012354">
    <property type="entry name" value="Esterase_lipase"/>
</dbReference>
<dbReference type="PANTHER" id="PTHR43798">
    <property type="entry name" value="MONOACYLGLYCEROL LIPASE"/>
    <property type="match status" value="1"/>
</dbReference>
<dbReference type="Pfam" id="PF12697">
    <property type="entry name" value="Abhydrolase_6"/>
    <property type="match status" value="1"/>
</dbReference>
<keyword evidence="4" id="KW-1185">Reference proteome</keyword>
<dbReference type="GO" id="GO:0106435">
    <property type="term" value="F:carboxylesterase activity"/>
    <property type="evidence" value="ECO:0007669"/>
    <property type="project" value="UniProtKB-EC"/>
</dbReference>
<dbReference type="InterPro" id="IPR029058">
    <property type="entry name" value="AB_hydrolase_fold"/>
</dbReference>
<organism evidence="3 4">
    <name type="scientific">Actinopolymorpha cephalotaxi</name>
    <dbReference type="NCBI Taxonomy" id="504797"/>
    <lineage>
        <taxon>Bacteria</taxon>
        <taxon>Bacillati</taxon>
        <taxon>Actinomycetota</taxon>
        <taxon>Actinomycetes</taxon>
        <taxon>Propionibacteriales</taxon>
        <taxon>Actinopolymorphaceae</taxon>
        <taxon>Actinopolymorpha</taxon>
    </lineage>
</organism>
<dbReference type="PANTHER" id="PTHR43798:SF33">
    <property type="entry name" value="HYDROLASE, PUTATIVE (AFU_ORTHOLOGUE AFUA_2G14860)-RELATED"/>
    <property type="match status" value="1"/>
</dbReference>
<dbReference type="InterPro" id="IPR050266">
    <property type="entry name" value="AB_hydrolase_sf"/>
</dbReference>
<proteinExistence type="predicted"/>
<dbReference type="Proteomes" id="UP000533017">
    <property type="component" value="Unassembled WGS sequence"/>
</dbReference>
<protein>
    <submittedName>
        <fullName evidence="3">Carboxylesterase</fullName>
        <ecNumber evidence="3">3.1.1.1</ecNumber>
    </submittedName>
</protein>
<evidence type="ECO:0000313" key="3">
    <source>
        <dbReference type="EMBL" id="NYH82641.1"/>
    </source>
</evidence>
<feature type="region of interest" description="Disordered" evidence="1">
    <location>
        <begin position="253"/>
        <end position="284"/>
    </location>
</feature>
<feature type="compositionally biased region" description="Pro residues" evidence="1">
    <location>
        <begin position="263"/>
        <end position="273"/>
    </location>
</feature>
<dbReference type="PIRSF" id="PIRSF017388">
    <property type="entry name" value="Esterase_lipase"/>
    <property type="match status" value="1"/>
</dbReference>
<reference evidence="3 4" key="1">
    <citation type="submission" date="2020-07" db="EMBL/GenBank/DDBJ databases">
        <title>Sequencing the genomes of 1000 actinobacteria strains.</title>
        <authorList>
            <person name="Klenk H.-P."/>
        </authorList>
    </citation>
    <scope>NUCLEOTIDE SEQUENCE [LARGE SCALE GENOMIC DNA]</scope>
    <source>
        <strain evidence="3 4">DSM 45117</strain>
    </source>
</reference>
<evidence type="ECO:0000256" key="1">
    <source>
        <dbReference type="SAM" id="MobiDB-lite"/>
    </source>
</evidence>
<accession>A0ABX2RZ57</accession>
<feature type="domain" description="AB hydrolase-1" evidence="2">
    <location>
        <begin position="21"/>
        <end position="230"/>
    </location>
</feature>
<evidence type="ECO:0000259" key="2">
    <source>
        <dbReference type="Pfam" id="PF12697"/>
    </source>
</evidence>
<name>A0ABX2RZ57_9ACTN</name>
<dbReference type="InterPro" id="IPR000073">
    <property type="entry name" value="AB_hydrolase_1"/>
</dbReference>
<dbReference type="Gene3D" id="3.40.50.1820">
    <property type="entry name" value="alpha/beta hydrolase"/>
    <property type="match status" value="1"/>
</dbReference>
<dbReference type="EMBL" id="JACBZA010000001">
    <property type="protein sequence ID" value="NYH82641.1"/>
    <property type="molecule type" value="Genomic_DNA"/>
</dbReference>